<gene>
    <name evidence="8" type="ORF">N7493_002375</name>
</gene>
<dbReference type="PANTHER" id="PTHR43791:SF64">
    <property type="entry name" value="MAJOR FACILITATOR SUPERFAMILY (MFS) PROFILE DOMAIN-CONTAINING PROTEIN"/>
    <property type="match status" value="1"/>
</dbReference>
<dbReference type="AlphaFoldDB" id="A0AAD6HST5"/>
<feature type="transmembrane region" description="Helical" evidence="7">
    <location>
        <begin position="33"/>
        <end position="51"/>
    </location>
</feature>
<reference evidence="8" key="2">
    <citation type="submission" date="2023-01" db="EMBL/GenBank/DDBJ databases">
        <authorList>
            <person name="Petersen C."/>
        </authorList>
    </citation>
    <scope>NUCLEOTIDE SEQUENCE</scope>
    <source>
        <strain evidence="8">IBT 17514</strain>
    </source>
</reference>
<evidence type="ECO:0000256" key="3">
    <source>
        <dbReference type="ARBA" id="ARBA00022692"/>
    </source>
</evidence>
<keyword evidence="9" id="KW-1185">Reference proteome</keyword>
<feature type="transmembrane region" description="Helical" evidence="7">
    <location>
        <begin position="87"/>
        <end position="108"/>
    </location>
</feature>
<name>A0AAD6HST5_9EURO</name>
<dbReference type="Proteomes" id="UP001215712">
    <property type="component" value="Unassembled WGS sequence"/>
</dbReference>
<evidence type="ECO:0000256" key="4">
    <source>
        <dbReference type="ARBA" id="ARBA00022989"/>
    </source>
</evidence>
<dbReference type="Gene3D" id="1.20.1250.20">
    <property type="entry name" value="MFS general substrate transporter like domains"/>
    <property type="match status" value="2"/>
</dbReference>
<dbReference type="Pfam" id="PF07690">
    <property type="entry name" value="MFS_1"/>
    <property type="match status" value="1"/>
</dbReference>
<dbReference type="GO" id="GO:0022857">
    <property type="term" value="F:transmembrane transporter activity"/>
    <property type="evidence" value="ECO:0007669"/>
    <property type="project" value="InterPro"/>
</dbReference>
<feature type="transmembrane region" description="Helical" evidence="7">
    <location>
        <begin position="120"/>
        <end position="141"/>
    </location>
</feature>
<evidence type="ECO:0000256" key="6">
    <source>
        <dbReference type="SAM" id="MobiDB-lite"/>
    </source>
</evidence>
<feature type="transmembrane region" description="Helical" evidence="7">
    <location>
        <begin position="255"/>
        <end position="276"/>
    </location>
</feature>
<dbReference type="PANTHER" id="PTHR43791">
    <property type="entry name" value="PERMEASE-RELATED"/>
    <property type="match status" value="1"/>
</dbReference>
<evidence type="ECO:0000313" key="8">
    <source>
        <dbReference type="EMBL" id="KAJ5733589.1"/>
    </source>
</evidence>
<keyword evidence="5 7" id="KW-0472">Membrane</keyword>
<keyword evidence="2" id="KW-0813">Transport</keyword>
<feature type="transmembrane region" description="Helical" evidence="7">
    <location>
        <begin position="185"/>
        <end position="208"/>
    </location>
</feature>
<dbReference type="GO" id="GO:0016020">
    <property type="term" value="C:membrane"/>
    <property type="evidence" value="ECO:0007669"/>
    <property type="project" value="UniProtKB-SubCell"/>
</dbReference>
<organism evidence="8 9">
    <name type="scientific">Penicillium malachiteum</name>
    <dbReference type="NCBI Taxonomy" id="1324776"/>
    <lineage>
        <taxon>Eukaryota</taxon>
        <taxon>Fungi</taxon>
        <taxon>Dikarya</taxon>
        <taxon>Ascomycota</taxon>
        <taxon>Pezizomycotina</taxon>
        <taxon>Eurotiomycetes</taxon>
        <taxon>Eurotiomycetidae</taxon>
        <taxon>Eurotiales</taxon>
        <taxon>Aspergillaceae</taxon>
        <taxon>Penicillium</taxon>
    </lineage>
</organism>
<evidence type="ECO:0000313" key="9">
    <source>
        <dbReference type="Proteomes" id="UP001215712"/>
    </source>
</evidence>
<sequence>MSSQSLSDKKNPHGAVSPVETSNYIDPKEERALVWRLDIFFLTVAFLGYAFKYLDQTNISNAYVSGMKTDLHIVGNEYNYFTTFFNIGYMVMLYPSCIIISHIGPSVWLPACEVYGLRFLIGLCEGATWPGYFTIISQWYLPHEMALRMSVYNIAQPVGAMLSGSMQGGLSTHLDGALGRAGWRWAFIINGVITIFVAIVAFFVLPGFPERQNPFSKFYLSARDIEIAQDRNRRVGRMPQIGITPKTFLRTFKFWHVWIFAIAWSIGTGTTPSNYFNLWLESLTNSDGTAKYSTAMLDYLPIAGQAIQLVAELLFSGFSDYFGVRLPFLLIHAAINVLSLIILIIRPSSESFYMAGWYLNYVGA</sequence>
<comment type="subcellular location">
    <subcellularLocation>
        <location evidence="1">Membrane</location>
        <topology evidence="1">Multi-pass membrane protein</topology>
    </subcellularLocation>
</comment>
<evidence type="ECO:0000256" key="2">
    <source>
        <dbReference type="ARBA" id="ARBA00022448"/>
    </source>
</evidence>
<keyword evidence="3 7" id="KW-0812">Transmembrane</keyword>
<proteinExistence type="predicted"/>
<accession>A0AAD6HST5</accession>
<dbReference type="EMBL" id="JAQJAN010000003">
    <property type="protein sequence ID" value="KAJ5733589.1"/>
    <property type="molecule type" value="Genomic_DNA"/>
</dbReference>
<feature type="transmembrane region" description="Helical" evidence="7">
    <location>
        <begin position="326"/>
        <end position="345"/>
    </location>
</feature>
<comment type="caution">
    <text evidence="8">The sequence shown here is derived from an EMBL/GenBank/DDBJ whole genome shotgun (WGS) entry which is preliminary data.</text>
</comment>
<dbReference type="SUPFAM" id="SSF103473">
    <property type="entry name" value="MFS general substrate transporter"/>
    <property type="match status" value="1"/>
</dbReference>
<dbReference type="InterPro" id="IPR036259">
    <property type="entry name" value="MFS_trans_sf"/>
</dbReference>
<evidence type="ECO:0000256" key="5">
    <source>
        <dbReference type="ARBA" id="ARBA00023136"/>
    </source>
</evidence>
<reference evidence="8" key="1">
    <citation type="journal article" date="2023" name="IMA Fungus">
        <title>Comparative genomic study of the Penicillium genus elucidates a diverse pangenome and 15 lateral gene transfer events.</title>
        <authorList>
            <person name="Petersen C."/>
            <person name="Sorensen T."/>
            <person name="Nielsen M.R."/>
            <person name="Sondergaard T.E."/>
            <person name="Sorensen J.L."/>
            <person name="Fitzpatrick D.A."/>
            <person name="Frisvad J.C."/>
            <person name="Nielsen K.L."/>
        </authorList>
    </citation>
    <scope>NUCLEOTIDE SEQUENCE</scope>
    <source>
        <strain evidence="8">IBT 17514</strain>
    </source>
</reference>
<dbReference type="InterPro" id="IPR011701">
    <property type="entry name" value="MFS"/>
</dbReference>
<protein>
    <submittedName>
        <fullName evidence="8">Major facilitator superfamily domain general substrate transporter</fullName>
    </submittedName>
</protein>
<keyword evidence="4 7" id="KW-1133">Transmembrane helix</keyword>
<evidence type="ECO:0000256" key="7">
    <source>
        <dbReference type="SAM" id="Phobius"/>
    </source>
</evidence>
<feature type="region of interest" description="Disordered" evidence="6">
    <location>
        <begin position="1"/>
        <end position="21"/>
    </location>
</feature>
<evidence type="ECO:0000256" key="1">
    <source>
        <dbReference type="ARBA" id="ARBA00004141"/>
    </source>
</evidence>